<evidence type="ECO:0000256" key="11">
    <source>
        <dbReference type="ARBA" id="ARBA00023180"/>
    </source>
</evidence>
<evidence type="ECO:0000313" key="16">
    <source>
        <dbReference type="EMBL" id="KAK4260791.1"/>
    </source>
</evidence>
<dbReference type="Gene3D" id="3.30.200.20">
    <property type="entry name" value="Phosphorylase Kinase, domain 1"/>
    <property type="match status" value="1"/>
</dbReference>
<dbReference type="GO" id="GO:0004674">
    <property type="term" value="F:protein serine/threonine kinase activity"/>
    <property type="evidence" value="ECO:0007669"/>
    <property type="project" value="UniProtKB-KW"/>
</dbReference>
<dbReference type="SMART" id="SM00220">
    <property type="entry name" value="S_TKc"/>
    <property type="match status" value="1"/>
</dbReference>
<dbReference type="InterPro" id="IPR000719">
    <property type="entry name" value="Prot_kinase_dom"/>
</dbReference>
<keyword evidence="8 12" id="KW-0067">ATP-binding</keyword>
<evidence type="ECO:0000256" key="3">
    <source>
        <dbReference type="ARBA" id="ARBA00022679"/>
    </source>
</evidence>
<evidence type="ECO:0000256" key="1">
    <source>
        <dbReference type="ARBA" id="ARBA00004167"/>
    </source>
</evidence>
<evidence type="ECO:0000256" key="12">
    <source>
        <dbReference type="PROSITE-ProRule" id="PRU10141"/>
    </source>
</evidence>
<protein>
    <recommendedName>
        <fullName evidence="15">Protein kinase domain-containing protein</fullName>
    </recommendedName>
</protein>
<evidence type="ECO:0000256" key="13">
    <source>
        <dbReference type="SAM" id="Phobius"/>
    </source>
</evidence>
<evidence type="ECO:0000259" key="15">
    <source>
        <dbReference type="PROSITE" id="PS50011"/>
    </source>
</evidence>
<sequence length="663" mass="74409">MALPVYLFFFFLSLLADVQMLVLSSDSGGECPPSFHCGNLGNLSFPYTTPQRNHCGMLPIHGCEDEHPNANKTVYFGKKQFPVTRVGYIFNHVVFVRDTDLQKRLEKDDCDALCCNITLPITLPTSSPLGRFDSFPNKITMYKCNSSRNYNVSKQFLKYTGCANSNHETIFFRSQDQDHPPPSLATCSRVQLPVNVMAFSPNPFTFIASDFAVNIKLSDACFRCSFFNKGICRLNSTGGFYCSKFKDAAEIKFQKKIRAWALGLRIGFGVGLGLLILALVLIIRIYKQKHSALSHVRLRSTNHYPNNEPDPDSGRLFFGVPIFSYNELQDATDNFHPSNKLGDGGFGCVYYGKLQDGREVAIKHLFNHNYKRVEQFMTEVEILTRLRHKNLVSLYGCTSRQSRELLLVYEYIPNGTLASHLRGGSANPSLLTWPLRIKIAIETASALSYLHASGIIHRDVKTNNILLDNNFCVRVADFGLSRLFPDDVSHVSTAPQGTPGYLDPEYYFCFRLTNKSDVYSFGVVLMELISSMPAVDMGRNKDEITLGSLAVRKIQKNKFEELVDPCLGIEKDSEVKKKVVALGELAFQCLQIEKEMRPSIDEVLEILREIESGKEEGGDREELSEATVKSSISYTQAKLFKSSPSPNTVTVKWSSECPPNCSV</sequence>
<dbReference type="Proteomes" id="UP001293593">
    <property type="component" value="Unassembled WGS sequence"/>
</dbReference>
<evidence type="ECO:0000256" key="14">
    <source>
        <dbReference type="SAM" id="SignalP"/>
    </source>
</evidence>
<comment type="subcellular location">
    <subcellularLocation>
        <location evidence="1">Membrane</location>
        <topology evidence="1">Single-pass membrane protein</topology>
    </subcellularLocation>
</comment>
<keyword evidence="2" id="KW-0723">Serine/threonine-protein kinase</keyword>
<evidence type="ECO:0000256" key="9">
    <source>
        <dbReference type="ARBA" id="ARBA00022989"/>
    </source>
</evidence>
<dbReference type="InterPro" id="IPR017441">
    <property type="entry name" value="Protein_kinase_ATP_BS"/>
</dbReference>
<proteinExistence type="predicted"/>
<evidence type="ECO:0000256" key="6">
    <source>
        <dbReference type="ARBA" id="ARBA00022741"/>
    </source>
</evidence>
<dbReference type="EMBL" id="JAWXYG010000010">
    <property type="protein sequence ID" value="KAK4260791.1"/>
    <property type="molecule type" value="Genomic_DNA"/>
</dbReference>
<dbReference type="PANTHER" id="PTHR46008:SF2">
    <property type="entry name" value="LEAF RUST 10 DISEASE-RESISTANCE LOCUS RECEPTOR-LIKE PROTEIN KINASE-LIKE 1.4"/>
    <property type="match status" value="1"/>
</dbReference>
<dbReference type="Gene3D" id="1.10.510.10">
    <property type="entry name" value="Transferase(Phosphotransferase) domain 1"/>
    <property type="match status" value="1"/>
</dbReference>
<reference evidence="16" key="1">
    <citation type="submission" date="2023-10" db="EMBL/GenBank/DDBJ databases">
        <title>Chromosome-level genome of the transformable northern wattle, Acacia crassicarpa.</title>
        <authorList>
            <person name="Massaro I."/>
            <person name="Sinha N.R."/>
            <person name="Poethig S."/>
            <person name="Leichty A.R."/>
        </authorList>
    </citation>
    <scope>NUCLEOTIDE SEQUENCE</scope>
    <source>
        <strain evidence="16">Acra3RX</strain>
        <tissue evidence="16">Leaf</tissue>
    </source>
</reference>
<gene>
    <name evidence="16" type="ORF">QN277_003862</name>
</gene>
<dbReference type="AlphaFoldDB" id="A0AAE1J1B4"/>
<organism evidence="16 17">
    <name type="scientific">Acacia crassicarpa</name>
    <name type="common">northern wattle</name>
    <dbReference type="NCBI Taxonomy" id="499986"/>
    <lineage>
        <taxon>Eukaryota</taxon>
        <taxon>Viridiplantae</taxon>
        <taxon>Streptophyta</taxon>
        <taxon>Embryophyta</taxon>
        <taxon>Tracheophyta</taxon>
        <taxon>Spermatophyta</taxon>
        <taxon>Magnoliopsida</taxon>
        <taxon>eudicotyledons</taxon>
        <taxon>Gunneridae</taxon>
        <taxon>Pentapetalae</taxon>
        <taxon>rosids</taxon>
        <taxon>fabids</taxon>
        <taxon>Fabales</taxon>
        <taxon>Fabaceae</taxon>
        <taxon>Caesalpinioideae</taxon>
        <taxon>mimosoid clade</taxon>
        <taxon>Acacieae</taxon>
        <taxon>Acacia</taxon>
    </lineage>
</organism>
<dbReference type="SUPFAM" id="SSF56112">
    <property type="entry name" value="Protein kinase-like (PK-like)"/>
    <property type="match status" value="1"/>
</dbReference>
<evidence type="ECO:0000313" key="17">
    <source>
        <dbReference type="Proteomes" id="UP001293593"/>
    </source>
</evidence>
<comment type="caution">
    <text evidence="16">The sequence shown here is derived from an EMBL/GenBank/DDBJ whole genome shotgun (WGS) entry which is preliminary data.</text>
</comment>
<keyword evidence="7" id="KW-0418">Kinase</keyword>
<dbReference type="InterPro" id="IPR008271">
    <property type="entry name" value="Ser/Thr_kinase_AS"/>
</dbReference>
<dbReference type="GO" id="GO:0005886">
    <property type="term" value="C:plasma membrane"/>
    <property type="evidence" value="ECO:0007669"/>
    <property type="project" value="UniProtKB-ARBA"/>
</dbReference>
<feature type="binding site" evidence="12">
    <location>
        <position position="363"/>
    </location>
    <ligand>
        <name>ATP</name>
        <dbReference type="ChEBI" id="CHEBI:30616"/>
    </ligand>
</feature>
<feature type="signal peptide" evidence="14">
    <location>
        <begin position="1"/>
        <end position="20"/>
    </location>
</feature>
<evidence type="ECO:0000256" key="2">
    <source>
        <dbReference type="ARBA" id="ARBA00022527"/>
    </source>
</evidence>
<feature type="chain" id="PRO_5042214751" description="Protein kinase domain-containing protein" evidence="14">
    <location>
        <begin position="21"/>
        <end position="663"/>
    </location>
</feature>
<dbReference type="PROSITE" id="PS00107">
    <property type="entry name" value="PROTEIN_KINASE_ATP"/>
    <property type="match status" value="1"/>
</dbReference>
<dbReference type="InterPro" id="IPR001245">
    <property type="entry name" value="Ser-Thr/Tyr_kinase_cat_dom"/>
</dbReference>
<keyword evidence="11" id="KW-0325">Glycoprotein</keyword>
<name>A0AAE1J1B4_9FABA</name>
<dbReference type="CDD" id="cd14066">
    <property type="entry name" value="STKc_IRAK"/>
    <property type="match status" value="1"/>
</dbReference>
<dbReference type="Pfam" id="PF07714">
    <property type="entry name" value="PK_Tyr_Ser-Thr"/>
    <property type="match status" value="1"/>
</dbReference>
<dbReference type="PROSITE" id="PS00108">
    <property type="entry name" value="PROTEIN_KINASE_ST"/>
    <property type="match status" value="1"/>
</dbReference>
<evidence type="ECO:0000256" key="4">
    <source>
        <dbReference type="ARBA" id="ARBA00022692"/>
    </source>
</evidence>
<dbReference type="InterPro" id="IPR011009">
    <property type="entry name" value="Kinase-like_dom_sf"/>
</dbReference>
<keyword evidence="9 13" id="KW-1133">Transmembrane helix</keyword>
<dbReference type="GO" id="GO:0005524">
    <property type="term" value="F:ATP binding"/>
    <property type="evidence" value="ECO:0007669"/>
    <property type="project" value="UniProtKB-UniRule"/>
</dbReference>
<evidence type="ECO:0000256" key="5">
    <source>
        <dbReference type="ARBA" id="ARBA00022729"/>
    </source>
</evidence>
<dbReference type="FunFam" id="1.10.510.10:FF:000161">
    <property type="entry name" value="Wall-associated receptor kinase-like 20"/>
    <property type="match status" value="1"/>
</dbReference>
<dbReference type="PROSITE" id="PS50011">
    <property type="entry name" value="PROTEIN_KINASE_DOM"/>
    <property type="match status" value="1"/>
</dbReference>
<keyword evidence="6 12" id="KW-0547">Nucleotide-binding</keyword>
<evidence type="ECO:0000256" key="7">
    <source>
        <dbReference type="ARBA" id="ARBA00022777"/>
    </source>
</evidence>
<keyword evidence="17" id="KW-1185">Reference proteome</keyword>
<keyword evidence="4 13" id="KW-0812">Transmembrane</keyword>
<keyword evidence="5 14" id="KW-0732">Signal</keyword>
<dbReference type="PANTHER" id="PTHR46008">
    <property type="entry name" value="LEAF RUST 10 DISEASE-RESISTANCE LOCUS RECEPTOR-LIKE PROTEIN KINASE-LIKE 1.4"/>
    <property type="match status" value="1"/>
</dbReference>
<keyword evidence="3" id="KW-0808">Transferase</keyword>
<keyword evidence="10 13" id="KW-0472">Membrane</keyword>
<feature type="transmembrane region" description="Helical" evidence="13">
    <location>
        <begin position="259"/>
        <end position="283"/>
    </location>
</feature>
<evidence type="ECO:0000256" key="8">
    <source>
        <dbReference type="ARBA" id="ARBA00022840"/>
    </source>
</evidence>
<evidence type="ECO:0000256" key="10">
    <source>
        <dbReference type="ARBA" id="ARBA00023136"/>
    </source>
</evidence>
<feature type="domain" description="Protein kinase" evidence="15">
    <location>
        <begin position="335"/>
        <end position="610"/>
    </location>
</feature>
<accession>A0AAE1J1B4</accession>